<reference evidence="3 4" key="1">
    <citation type="submission" date="2019-03" db="EMBL/GenBank/DDBJ databases">
        <title>Genomic Encyclopedia of Type Strains, Phase IV (KMG-V): Genome sequencing to study the core and pangenomes of soil and plant-associated prokaryotes.</title>
        <authorList>
            <person name="Whitman W."/>
        </authorList>
    </citation>
    <scope>NUCLEOTIDE SEQUENCE [LARGE SCALE GENOMIC DNA]</scope>
    <source>
        <strain evidence="1 4">Gr42</strain>
        <strain evidence="2 3">IE4868</strain>
    </source>
</reference>
<evidence type="ECO:0000313" key="2">
    <source>
        <dbReference type="EMBL" id="TCU41457.1"/>
    </source>
</evidence>
<name>A0A4R3S2N8_9HYPH</name>
<evidence type="ECO:0000313" key="4">
    <source>
        <dbReference type="Proteomes" id="UP000295547"/>
    </source>
</evidence>
<dbReference type="AlphaFoldDB" id="A0A4R3S2N8"/>
<organism evidence="2 3">
    <name type="scientific">Rhizobium azibense</name>
    <dbReference type="NCBI Taxonomy" id="1136135"/>
    <lineage>
        <taxon>Bacteria</taxon>
        <taxon>Pseudomonadati</taxon>
        <taxon>Pseudomonadota</taxon>
        <taxon>Alphaproteobacteria</taxon>
        <taxon>Hyphomicrobiales</taxon>
        <taxon>Rhizobiaceae</taxon>
        <taxon>Rhizobium/Agrobacterium group</taxon>
        <taxon>Rhizobium</taxon>
    </lineage>
</organism>
<evidence type="ECO:0000313" key="3">
    <source>
        <dbReference type="Proteomes" id="UP000295507"/>
    </source>
</evidence>
<sequence>MTDKAHSRTSRSSAKARSKTPLGIVTMFTMKGDPIKALSGFKLPAGAEVAIVSSRPESVREIRKTVRGRVARVTEVIEKEPGQVHVDAKPLLDRSAFEPDARSRAMLEGIRIAQEDLRDAGGAYDLDQVRTLMRGVSRQAVDKRVQEGSLLAVPGPSNRRSYPTLQFNRDGTVVPGLKAVREALQTRNPWSVLNFLSHADVRLNNRKPIDLLKSGKLDVVLEAARRHGEQGA</sequence>
<dbReference type="EMBL" id="SMBJ01000001">
    <property type="protein sequence ID" value="TCU30533.1"/>
    <property type="molecule type" value="Genomic_DNA"/>
</dbReference>
<keyword evidence="4" id="KW-1185">Reference proteome</keyword>
<dbReference type="RefSeq" id="WP_237358628.1">
    <property type="nucleotide sequence ID" value="NZ_SMBJ01000001.1"/>
</dbReference>
<comment type="caution">
    <text evidence="2">The sequence shown here is derived from an EMBL/GenBank/DDBJ whole genome shotgun (WGS) entry which is preliminary data.</text>
</comment>
<dbReference type="EMBL" id="SMBK01000001">
    <property type="protein sequence ID" value="TCU41457.1"/>
    <property type="molecule type" value="Genomic_DNA"/>
</dbReference>
<accession>A0A4R3S2N8</accession>
<proteinExistence type="predicted"/>
<evidence type="ECO:0000313" key="1">
    <source>
        <dbReference type="EMBL" id="TCU30533.1"/>
    </source>
</evidence>
<protein>
    <recommendedName>
        <fullName evidence="5">Antitoxin Xre/MbcA/ParS-like toxin-binding domain-containing protein</fullName>
    </recommendedName>
</protein>
<gene>
    <name evidence="2" type="ORF">EV129_101748</name>
    <name evidence="1" type="ORF">EV130_101104</name>
</gene>
<dbReference type="Proteomes" id="UP000295547">
    <property type="component" value="Unassembled WGS sequence"/>
</dbReference>
<evidence type="ECO:0008006" key="5">
    <source>
        <dbReference type="Google" id="ProtNLM"/>
    </source>
</evidence>
<dbReference type="Proteomes" id="UP000295507">
    <property type="component" value="Unassembled WGS sequence"/>
</dbReference>